<dbReference type="PANTHER" id="PTHR11655:SF14">
    <property type="entry name" value="LARGE RIBOSOMAL SUBUNIT PROTEIN UL6M"/>
    <property type="match status" value="1"/>
</dbReference>
<dbReference type="InParanoid" id="A0A163EAT3"/>
<evidence type="ECO:0000313" key="7">
    <source>
        <dbReference type="Proteomes" id="UP000077315"/>
    </source>
</evidence>
<gene>
    <name evidence="6" type="ORF">PHYBLDRAFT_92545</name>
</gene>
<dbReference type="Pfam" id="PF00347">
    <property type="entry name" value="Ribosomal_L6"/>
    <property type="match status" value="1"/>
</dbReference>
<dbReference type="GO" id="GO:0019843">
    <property type="term" value="F:rRNA binding"/>
    <property type="evidence" value="ECO:0007669"/>
    <property type="project" value="InterPro"/>
</dbReference>
<dbReference type="InterPro" id="IPR019906">
    <property type="entry name" value="Ribosomal_uL6_bac-type"/>
</dbReference>
<keyword evidence="3 4" id="KW-0687">Ribonucleoprotein</keyword>
<dbReference type="VEuPathDB" id="FungiDB:PHYBLDRAFT_92545"/>
<dbReference type="GO" id="GO:0006412">
    <property type="term" value="P:translation"/>
    <property type="evidence" value="ECO:0007669"/>
    <property type="project" value="InterPro"/>
</dbReference>
<feature type="non-terminal residue" evidence="6">
    <location>
        <position position="214"/>
    </location>
</feature>
<name>A0A163EAT3_PHYB8</name>
<organism evidence="6 7">
    <name type="scientific">Phycomyces blakesleeanus (strain ATCC 8743b / DSM 1359 / FGSC 10004 / NBRC 33097 / NRRL 1555)</name>
    <dbReference type="NCBI Taxonomy" id="763407"/>
    <lineage>
        <taxon>Eukaryota</taxon>
        <taxon>Fungi</taxon>
        <taxon>Fungi incertae sedis</taxon>
        <taxon>Mucoromycota</taxon>
        <taxon>Mucoromycotina</taxon>
        <taxon>Mucoromycetes</taxon>
        <taxon>Mucorales</taxon>
        <taxon>Phycomycetaceae</taxon>
        <taxon>Phycomyces</taxon>
    </lineage>
</organism>
<dbReference type="GO" id="GO:0003735">
    <property type="term" value="F:structural constituent of ribosome"/>
    <property type="evidence" value="ECO:0007669"/>
    <property type="project" value="InterPro"/>
</dbReference>
<dbReference type="PRINTS" id="PR00059">
    <property type="entry name" value="RIBOSOMALL6"/>
</dbReference>
<feature type="domain" description="Large ribosomal subunit protein uL6 alpha-beta" evidence="5">
    <location>
        <begin position="127"/>
        <end position="201"/>
    </location>
</feature>
<keyword evidence="2 4" id="KW-0689">Ribosomal protein</keyword>
<evidence type="ECO:0000256" key="1">
    <source>
        <dbReference type="ARBA" id="ARBA00009356"/>
    </source>
</evidence>
<comment type="similarity">
    <text evidence="1 4">Belongs to the universal ribosomal protein uL6 family.</text>
</comment>
<dbReference type="Gene3D" id="3.90.930.12">
    <property type="entry name" value="Ribosomal protein L6, alpha-beta domain"/>
    <property type="match status" value="2"/>
</dbReference>
<evidence type="ECO:0000256" key="3">
    <source>
        <dbReference type="ARBA" id="ARBA00023274"/>
    </source>
</evidence>
<evidence type="ECO:0000313" key="6">
    <source>
        <dbReference type="EMBL" id="OAD77700.1"/>
    </source>
</evidence>
<dbReference type="FunCoup" id="A0A163EAT3">
    <property type="interactions" value="324"/>
</dbReference>
<dbReference type="STRING" id="763407.A0A163EAT3"/>
<evidence type="ECO:0000256" key="2">
    <source>
        <dbReference type="ARBA" id="ARBA00022980"/>
    </source>
</evidence>
<dbReference type="InterPro" id="IPR000702">
    <property type="entry name" value="Ribosomal_uL6-like"/>
</dbReference>
<dbReference type="SUPFAM" id="SSF56053">
    <property type="entry name" value="Ribosomal protein L6"/>
    <property type="match status" value="2"/>
</dbReference>
<dbReference type="GO" id="GO:0005762">
    <property type="term" value="C:mitochondrial large ribosomal subunit"/>
    <property type="evidence" value="ECO:0007669"/>
    <property type="project" value="TreeGrafter"/>
</dbReference>
<dbReference type="PANTHER" id="PTHR11655">
    <property type="entry name" value="60S/50S RIBOSOMAL PROTEIN L6/L9"/>
    <property type="match status" value="1"/>
</dbReference>
<dbReference type="EMBL" id="KV440974">
    <property type="protein sequence ID" value="OAD77700.1"/>
    <property type="molecule type" value="Genomic_DNA"/>
</dbReference>
<evidence type="ECO:0000259" key="5">
    <source>
        <dbReference type="Pfam" id="PF00347"/>
    </source>
</evidence>
<dbReference type="InterPro" id="IPR020040">
    <property type="entry name" value="Ribosomal_uL6_a/b-dom"/>
</dbReference>
<accession>A0A163EAT3</accession>
<dbReference type="AlphaFoldDB" id="A0A163EAT3"/>
<keyword evidence="7" id="KW-1185">Reference proteome</keyword>
<protein>
    <recommendedName>
        <fullName evidence="5">Large ribosomal subunit protein uL6 alpha-beta domain-containing protein</fullName>
    </recommendedName>
</protein>
<dbReference type="Proteomes" id="UP000077315">
    <property type="component" value="Unassembled WGS sequence"/>
</dbReference>
<evidence type="ECO:0000256" key="4">
    <source>
        <dbReference type="RuleBase" id="RU003869"/>
    </source>
</evidence>
<dbReference type="OrthoDB" id="540873at2759"/>
<proteinExistence type="inferred from homology"/>
<sequence length="214" mass="23700">TRQLSSRALSTSAPVLSHVGRKPIAYAQEVSIEHDLTPIQTPRIPSELYNTTLTVRGPLGKQQLAIKPFVKLGFTLATDPTAEHVLEVGITDDSVKQQRSMWGTTRALINNAIVGVSEGYRVQLRLVGVGYRGTLENNERTIALKLGYAHPVNIELPEGVTCSIPQPNRLILQGVDLQQVTELAACIQRWRKPEPYNQKGIFINDETIKKKEGK</sequence>
<feature type="non-terminal residue" evidence="6">
    <location>
        <position position="1"/>
    </location>
</feature>
<dbReference type="GeneID" id="29004695"/>
<dbReference type="InterPro" id="IPR036789">
    <property type="entry name" value="Ribosomal_uL6-like_a/b-dom_sf"/>
</dbReference>
<reference evidence="7" key="1">
    <citation type="submission" date="2015-06" db="EMBL/GenBank/DDBJ databases">
        <title>Expansion of signal transduction pathways in fungi by whole-genome duplication.</title>
        <authorList>
            <consortium name="DOE Joint Genome Institute"/>
            <person name="Corrochano L.M."/>
            <person name="Kuo A."/>
            <person name="Marcet-Houben M."/>
            <person name="Polaino S."/>
            <person name="Salamov A."/>
            <person name="Villalobos J.M."/>
            <person name="Alvarez M.I."/>
            <person name="Avalos J."/>
            <person name="Benito E.P."/>
            <person name="Benoit I."/>
            <person name="Burger G."/>
            <person name="Camino L.P."/>
            <person name="Canovas D."/>
            <person name="Cerda-Olmedo E."/>
            <person name="Cheng J.-F."/>
            <person name="Dominguez A."/>
            <person name="Elias M."/>
            <person name="Eslava A.P."/>
            <person name="Glaser F."/>
            <person name="Grimwood J."/>
            <person name="Gutierrez G."/>
            <person name="Heitman J."/>
            <person name="Henrissat B."/>
            <person name="Iturriaga E.A."/>
            <person name="Lang B.F."/>
            <person name="Lavin J.L."/>
            <person name="Lee S."/>
            <person name="Li W."/>
            <person name="Lindquist E."/>
            <person name="Lopez-Garcia S."/>
            <person name="Luque E.M."/>
            <person name="Marcos A.T."/>
            <person name="Martin J."/>
            <person name="McCluskey K."/>
            <person name="Medina H.R."/>
            <person name="Miralles-Duran A."/>
            <person name="Miyazaki A."/>
            <person name="Munoz-Torres E."/>
            <person name="Oguiza J.A."/>
            <person name="Ohm R."/>
            <person name="Olmedo M."/>
            <person name="Orejas M."/>
            <person name="Ortiz-Castellanos L."/>
            <person name="Pisabarro A.G."/>
            <person name="Rodriguez-Romero J."/>
            <person name="Ruiz-Herrera J."/>
            <person name="Ruiz-Vazquez R."/>
            <person name="Sanz C."/>
            <person name="Schackwitz W."/>
            <person name="Schmutz J."/>
            <person name="Shahriari M."/>
            <person name="Shelest E."/>
            <person name="Silva-Franco F."/>
            <person name="Soanes D."/>
            <person name="Syed K."/>
            <person name="Tagua V.G."/>
            <person name="Talbot N.J."/>
            <person name="Thon M."/>
            <person name="De vries R.P."/>
            <person name="Wiebenga A."/>
            <person name="Yadav J.S."/>
            <person name="Braun E.L."/>
            <person name="Baker S."/>
            <person name="Garre V."/>
            <person name="Horwitz B."/>
            <person name="Torres-Martinez S."/>
            <person name="Idnurm A."/>
            <person name="Herrera-Estrella A."/>
            <person name="Gabaldon T."/>
            <person name="Grigoriev I.V."/>
        </authorList>
    </citation>
    <scope>NUCLEOTIDE SEQUENCE [LARGE SCALE GENOMIC DNA]</scope>
    <source>
        <strain evidence="7">NRRL 1555(-)</strain>
    </source>
</reference>
<dbReference type="RefSeq" id="XP_018295740.1">
    <property type="nucleotide sequence ID" value="XM_018443790.1"/>
</dbReference>